<dbReference type="EMBL" id="JAGGLJ010000005">
    <property type="protein sequence ID" value="MBP2025147.1"/>
    <property type="molecule type" value="Genomic_DNA"/>
</dbReference>
<proteinExistence type="inferred from homology"/>
<evidence type="ECO:0000313" key="3">
    <source>
        <dbReference type="EMBL" id="MBP2025147.1"/>
    </source>
</evidence>
<gene>
    <name evidence="3" type="ORF">J2Z71_000672</name>
</gene>
<dbReference type="Pfam" id="PF02021">
    <property type="entry name" value="UPF0102"/>
    <property type="match status" value="1"/>
</dbReference>
<keyword evidence="3" id="KW-0378">Hydrolase</keyword>
<keyword evidence="3" id="KW-0540">Nuclease</keyword>
<comment type="similarity">
    <text evidence="1 2">Belongs to the UPF0102 family.</text>
</comment>
<sequence length="117" mass="13940">MNNKEVGNIGELLAEKYLREKNYEILENNYRNLYGEIDIIAKKDDIIIFIEVKSRNSNKYGYPREAVNNVKIEKIYNTSLVYISKNNFSDIQFRYDVIEVYLNKNEINHIENAFYIS</sequence>
<dbReference type="Gene3D" id="3.40.1350.10">
    <property type="match status" value="1"/>
</dbReference>
<comment type="caution">
    <text evidence="3">The sequence shown here is derived from an EMBL/GenBank/DDBJ whole genome shotgun (WGS) entry which is preliminary data.</text>
</comment>
<dbReference type="InterPro" id="IPR011335">
    <property type="entry name" value="Restrct_endonuc-II-like"/>
</dbReference>
<name>A0ABS4KBI7_9FIRM</name>
<evidence type="ECO:0000313" key="4">
    <source>
        <dbReference type="Proteomes" id="UP001519306"/>
    </source>
</evidence>
<dbReference type="GO" id="GO:0004519">
    <property type="term" value="F:endonuclease activity"/>
    <property type="evidence" value="ECO:0007669"/>
    <property type="project" value="UniProtKB-KW"/>
</dbReference>
<dbReference type="SUPFAM" id="SSF52980">
    <property type="entry name" value="Restriction endonuclease-like"/>
    <property type="match status" value="1"/>
</dbReference>
<dbReference type="NCBIfam" id="TIGR00252">
    <property type="entry name" value="YraN family protein"/>
    <property type="match status" value="1"/>
</dbReference>
<dbReference type="InterPro" id="IPR011856">
    <property type="entry name" value="tRNA_endonuc-like_dom_sf"/>
</dbReference>
<dbReference type="HAMAP" id="MF_00048">
    <property type="entry name" value="UPF0102"/>
    <property type="match status" value="1"/>
</dbReference>
<protein>
    <recommendedName>
        <fullName evidence="2">UPF0102 protein J2Z71_000672</fullName>
    </recommendedName>
</protein>
<dbReference type="InterPro" id="IPR003509">
    <property type="entry name" value="UPF0102_YraN-like"/>
</dbReference>
<evidence type="ECO:0000256" key="1">
    <source>
        <dbReference type="ARBA" id="ARBA00006738"/>
    </source>
</evidence>
<dbReference type="PANTHER" id="PTHR34039:SF1">
    <property type="entry name" value="UPF0102 PROTEIN YRAN"/>
    <property type="match status" value="1"/>
</dbReference>
<reference evidence="3 4" key="1">
    <citation type="submission" date="2021-03" db="EMBL/GenBank/DDBJ databases">
        <title>Genomic Encyclopedia of Type Strains, Phase IV (KMG-IV): sequencing the most valuable type-strain genomes for metagenomic binning, comparative biology and taxonomic classification.</title>
        <authorList>
            <person name="Goeker M."/>
        </authorList>
    </citation>
    <scope>NUCLEOTIDE SEQUENCE [LARGE SCALE GENOMIC DNA]</scope>
    <source>
        <strain evidence="3 4">DSM 27563</strain>
    </source>
</reference>
<dbReference type="RefSeq" id="WP_210060446.1">
    <property type="nucleotide sequence ID" value="NZ_JAGGLJ010000005.1"/>
</dbReference>
<dbReference type="PANTHER" id="PTHR34039">
    <property type="entry name" value="UPF0102 PROTEIN YRAN"/>
    <property type="match status" value="1"/>
</dbReference>
<keyword evidence="3" id="KW-0255">Endonuclease</keyword>
<accession>A0ABS4KBI7</accession>
<organism evidence="3 4">
    <name type="scientific">Peptoniphilus stercorisuis</name>
    <dbReference type="NCBI Taxonomy" id="1436965"/>
    <lineage>
        <taxon>Bacteria</taxon>
        <taxon>Bacillati</taxon>
        <taxon>Bacillota</taxon>
        <taxon>Tissierellia</taxon>
        <taxon>Tissierellales</taxon>
        <taxon>Peptoniphilaceae</taxon>
        <taxon>Peptoniphilus</taxon>
    </lineage>
</organism>
<dbReference type="Proteomes" id="UP001519306">
    <property type="component" value="Unassembled WGS sequence"/>
</dbReference>
<dbReference type="NCBIfam" id="NF009150">
    <property type="entry name" value="PRK12497.1-3"/>
    <property type="match status" value="1"/>
</dbReference>
<keyword evidence="4" id="KW-1185">Reference proteome</keyword>
<evidence type="ECO:0000256" key="2">
    <source>
        <dbReference type="HAMAP-Rule" id="MF_00048"/>
    </source>
</evidence>